<evidence type="ECO:0000313" key="2">
    <source>
        <dbReference type="EMBL" id="GGP16164.1"/>
    </source>
</evidence>
<evidence type="ECO:0000313" key="3">
    <source>
        <dbReference type="Proteomes" id="UP000660745"/>
    </source>
</evidence>
<feature type="region of interest" description="Disordered" evidence="1">
    <location>
        <begin position="1"/>
        <end position="68"/>
    </location>
</feature>
<dbReference type="EMBL" id="BMNK01000020">
    <property type="protein sequence ID" value="GGP16164.1"/>
    <property type="molecule type" value="Genomic_DNA"/>
</dbReference>
<sequence>MSARGEATPPPSPMPSYTAAPPSAATASPAIPAPTPNEAPAASPAPSASTSPSPTSPGLTPPGMPNIDVLRSDFTKAADGFADEHDGLAKDARWILDAIAALGDFAGTDETANTFRQGYSTALKSTTTYVGALRDRYPEIAERLAGMKTGFDVANWANIQSLPKVSDLPDFSAPDKKPNP</sequence>
<accession>A0A918ADZ6</accession>
<proteinExistence type="predicted"/>
<feature type="compositionally biased region" description="Low complexity" evidence="1">
    <location>
        <begin position="38"/>
        <end position="58"/>
    </location>
</feature>
<gene>
    <name evidence="2" type="ORF">GCM10012278_78850</name>
</gene>
<comment type="caution">
    <text evidence="2">The sequence shown here is derived from an EMBL/GenBank/DDBJ whole genome shotgun (WGS) entry which is preliminary data.</text>
</comment>
<feature type="compositionally biased region" description="Low complexity" evidence="1">
    <location>
        <begin position="15"/>
        <end position="30"/>
    </location>
</feature>
<reference evidence="2" key="2">
    <citation type="submission" date="2020-09" db="EMBL/GenBank/DDBJ databases">
        <authorList>
            <person name="Sun Q."/>
            <person name="Zhou Y."/>
        </authorList>
    </citation>
    <scope>NUCLEOTIDE SEQUENCE</scope>
    <source>
        <strain evidence="2">CGMCC 4.7430</strain>
    </source>
</reference>
<organism evidence="2 3">
    <name type="scientific">Nonomuraea glycinis</name>
    <dbReference type="NCBI Taxonomy" id="2047744"/>
    <lineage>
        <taxon>Bacteria</taxon>
        <taxon>Bacillati</taxon>
        <taxon>Actinomycetota</taxon>
        <taxon>Actinomycetes</taxon>
        <taxon>Streptosporangiales</taxon>
        <taxon>Streptosporangiaceae</taxon>
        <taxon>Nonomuraea</taxon>
    </lineage>
</organism>
<dbReference type="AlphaFoldDB" id="A0A918ADZ6"/>
<name>A0A918ADZ6_9ACTN</name>
<reference evidence="2" key="1">
    <citation type="journal article" date="2014" name="Int. J. Syst. Evol. Microbiol.">
        <title>Complete genome sequence of Corynebacterium casei LMG S-19264T (=DSM 44701T), isolated from a smear-ripened cheese.</title>
        <authorList>
            <consortium name="US DOE Joint Genome Institute (JGI-PGF)"/>
            <person name="Walter F."/>
            <person name="Albersmeier A."/>
            <person name="Kalinowski J."/>
            <person name="Ruckert C."/>
        </authorList>
    </citation>
    <scope>NUCLEOTIDE SEQUENCE</scope>
    <source>
        <strain evidence="2">CGMCC 4.7430</strain>
    </source>
</reference>
<evidence type="ECO:0000256" key="1">
    <source>
        <dbReference type="SAM" id="MobiDB-lite"/>
    </source>
</evidence>
<dbReference type="Proteomes" id="UP000660745">
    <property type="component" value="Unassembled WGS sequence"/>
</dbReference>
<protein>
    <submittedName>
        <fullName evidence="2">Uncharacterized protein</fullName>
    </submittedName>
</protein>
<keyword evidence="3" id="KW-1185">Reference proteome</keyword>